<accession>A0A8J2H5C1</accession>
<name>A0A8J2H5C1_COTCN</name>
<feature type="compositionally biased region" description="Basic residues" evidence="2">
    <location>
        <begin position="190"/>
        <end position="204"/>
    </location>
</feature>
<sequence length="217" mass="25132">MEALIQQKVLEVANQVEKQLDAELEQLEKLDSDDLEKLREKRLKELKQIHHQKQTWIAAGHGEYNEIYNEKEFFEVSKKSQNIVCLFYKDDSPRCKIVDEHFKGLAKKHVEARFCKLNVERAPFLTERLKIRVIPTIAIVKDSKTVDFIVGFTDLGNCDDFSTEMLEWRIAHSGAISYNGDLLNPPEKGAKKKITHLKKPKTIRSKYDSDDSDADEI</sequence>
<keyword evidence="5" id="KW-1185">Reference proteome</keyword>
<dbReference type="InterPro" id="IPR036249">
    <property type="entry name" value="Thioredoxin-like_sf"/>
</dbReference>
<dbReference type="InterPro" id="IPR013766">
    <property type="entry name" value="Thioredoxin_domain"/>
</dbReference>
<protein>
    <recommendedName>
        <fullName evidence="1">Thioredoxin domain-containing protein 9</fullName>
    </recommendedName>
</protein>
<dbReference type="PANTHER" id="PTHR21148">
    <property type="entry name" value="THIOREDOXIN DOMAIN-CONTAINING PROTEIN 9"/>
    <property type="match status" value="1"/>
</dbReference>
<evidence type="ECO:0000256" key="1">
    <source>
        <dbReference type="ARBA" id="ARBA00026148"/>
    </source>
</evidence>
<evidence type="ECO:0000313" key="4">
    <source>
        <dbReference type="EMBL" id="CAG5075505.1"/>
    </source>
</evidence>
<evidence type="ECO:0000256" key="2">
    <source>
        <dbReference type="SAM" id="MobiDB-lite"/>
    </source>
</evidence>
<dbReference type="CDD" id="cd02989">
    <property type="entry name" value="Phd_like_TxnDC9"/>
    <property type="match status" value="1"/>
</dbReference>
<evidence type="ECO:0000313" key="5">
    <source>
        <dbReference type="Proteomes" id="UP000786811"/>
    </source>
</evidence>
<organism evidence="4 5">
    <name type="scientific">Cotesia congregata</name>
    <name type="common">Parasitoid wasp</name>
    <name type="synonym">Apanteles congregatus</name>
    <dbReference type="NCBI Taxonomy" id="51543"/>
    <lineage>
        <taxon>Eukaryota</taxon>
        <taxon>Metazoa</taxon>
        <taxon>Ecdysozoa</taxon>
        <taxon>Arthropoda</taxon>
        <taxon>Hexapoda</taxon>
        <taxon>Insecta</taxon>
        <taxon>Pterygota</taxon>
        <taxon>Neoptera</taxon>
        <taxon>Endopterygota</taxon>
        <taxon>Hymenoptera</taxon>
        <taxon>Apocrita</taxon>
        <taxon>Ichneumonoidea</taxon>
        <taxon>Braconidae</taxon>
        <taxon>Microgastrinae</taxon>
        <taxon>Cotesia</taxon>
    </lineage>
</organism>
<proteinExistence type="predicted"/>
<reference evidence="4" key="1">
    <citation type="submission" date="2021-04" db="EMBL/GenBank/DDBJ databases">
        <authorList>
            <person name="Chebbi M.A.C M."/>
        </authorList>
    </citation>
    <scope>NUCLEOTIDE SEQUENCE</scope>
</reference>
<feature type="domain" description="Thioredoxin" evidence="3">
    <location>
        <begin position="69"/>
        <end position="153"/>
    </location>
</feature>
<gene>
    <name evidence="4" type="ORF">HICCMSTLAB_LOCUS1659</name>
</gene>
<evidence type="ECO:0000259" key="3">
    <source>
        <dbReference type="Pfam" id="PF00085"/>
    </source>
</evidence>
<dbReference type="SUPFAM" id="SSF52833">
    <property type="entry name" value="Thioredoxin-like"/>
    <property type="match status" value="1"/>
</dbReference>
<dbReference type="Proteomes" id="UP000786811">
    <property type="component" value="Unassembled WGS sequence"/>
</dbReference>
<dbReference type="AlphaFoldDB" id="A0A8J2H5C1"/>
<comment type="caution">
    <text evidence="4">The sequence shown here is derived from an EMBL/GenBank/DDBJ whole genome shotgun (WGS) entry which is preliminary data.</text>
</comment>
<dbReference type="Pfam" id="PF00085">
    <property type="entry name" value="Thioredoxin"/>
    <property type="match status" value="1"/>
</dbReference>
<dbReference type="Gene3D" id="3.40.30.10">
    <property type="entry name" value="Glutaredoxin"/>
    <property type="match status" value="1"/>
</dbReference>
<dbReference type="EMBL" id="CAJNRD030001116">
    <property type="protein sequence ID" value="CAG5075505.1"/>
    <property type="molecule type" value="Genomic_DNA"/>
</dbReference>
<feature type="region of interest" description="Disordered" evidence="2">
    <location>
        <begin position="185"/>
        <end position="217"/>
    </location>
</feature>
<dbReference type="OrthoDB" id="10257948at2759"/>